<proteinExistence type="predicted"/>
<name>A0A1T3NUU4_9ACTN</name>
<reference evidence="1 2" key="1">
    <citation type="submission" date="2017-03" db="EMBL/GenBank/DDBJ databases">
        <title>Draft genome sequence of Streptomyces scabrisporus NF3, endophyte isolated from Amphipterygium adstringens.</title>
        <authorList>
            <person name="Vazquez M."/>
            <person name="Ceapa C.D."/>
            <person name="Rodriguez Luna D."/>
            <person name="Sanchez Esquivel S."/>
        </authorList>
    </citation>
    <scope>NUCLEOTIDE SEQUENCE [LARGE SCALE GENOMIC DNA]</scope>
    <source>
        <strain evidence="1 2">NF3</strain>
    </source>
</reference>
<evidence type="ECO:0000313" key="1">
    <source>
        <dbReference type="EMBL" id="OPC80450.1"/>
    </source>
</evidence>
<evidence type="ECO:0000313" key="2">
    <source>
        <dbReference type="Proteomes" id="UP000190037"/>
    </source>
</evidence>
<dbReference type="STRING" id="159449.B4N89_05360"/>
<protein>
    <submittedName>
        <fullName evidence="1">Uncharacterized protein</fullName>
    </submittedName>
</protein>
<organism evidence="1 2">
    <name type="scientific">Embleya scabrispora</name>
    <dbReference type="NCBI Taxonomy" id="159449"/>
    <lineage>
        <taxon>Bacteria</taxon>
        <taxon>Bacillati</taxon>
        <taxon>Actinomycetota</taxon>
        <taxon>Actinomycetes</taxon>
        <taxon>Kitasatosporales</taxon>
        <taxon>Streptomycetaceae</taxon>
        <taxon>Embleya</taxon>
    </lineage>
</organism>
<keyword evidence="2" id="KW-1185">Reference proteome</keyword>
<dbReference type="Proteomes" id="UP000190037">
    <property type="component" value="Unassembled WGS sequence"/>
</dbReference>
<sequence length="220" mass="23458">MIGRRRLPEERPGVAPVGYKVAGLLLSVDGDRAAFAGVSIGRSRAYGVDAEAHCAYGRRHAPPAPRCDCGFYSLADRAEARALMCATEYRHAALLRVDVLGRYIRYERGFRSGRQRVTSVWVGACRCGNPAELLVDAGTGVVGRRGLVGSCTGCAVGRVGLSFGSYARLAGVPVAADASPYVPRGEDDLVPQLVAEVTLLQARLDRCQEQLGRLLGADPE</sequence>
<accession>A0A1T3NUU4</accession>
<dbReference type="AlphaFoldDB" id="A0A1T3NUU4"/>
<dbReference type="RefSeq" id="WP_078974709.1">
    <property type="nucleotide sequence ID" value="NZ_MWQN01000001.1"/>
</dbReference>
<dbReference type="EMBL" id="MWQN01000001">
    <property type="protein sequence ID" value="OPC80450.1"/>
    <property type="molecule type" value="Genomic_DNA"/>
</dbReference>
<comment type="caution">
    <text evidence="1">The sequence shown here is derived from an EMBL/GenBank/DDBJ whole genome shotgun (WGS) entry which is preliminary data.</text>
</comment>
<dbReference type="OrthoDB" id="3570195at2"/>
<gene>
    <name evidence="1" type="ORF">B4N89_05360</name>
</gene>